<dbReference type="InterPro" id="IPR013260">
    <property type="entry name" value="mRNA_splic_SYF2"/>
</dbReference>
<dbReference type="Pfam" id="PF08231">
    <property type="entry name" value="SYF2"/>
    <property type="match status" value="1"/>
</dbReference>
<dbReference type="GO" id="GO:0000974">
    <property type="term" value="C:Prp19 complex"/>
    <property type="evidence" value="ECO:0007669"/>
    <property type="project" value="TreeGrafter"/>
</dbReference>
<evidence type="ECO:0000256" key="7">
    <source>
        <dbReference type="ARBA" id="ARBA00023187"/>
    </source>
</evidence>
<evidence type="ECO:0000313" key="11">
    <source>
        <dbReference type="EMBL" id="TIA34402.1"/>
    </source>
</evidence>
<feature type="compositionally biased region" description="Basic and acidic residues" evidence="10">
    <location>
        <begin position="149"/>
        <end position="158"/>
    </location>
</feature>
<reference evidence="11 12" key="1">
    <citation type="submission" date="2018-10" db="EMBL/GenBank/DDBJ databases">
        <title>Fifty Aureobasidium pullulans genomes reveal a recombining polyextremotolerant generalist.</title>
        <authorList>
            <person name="Gostincar C."/>
            <person name="Turk M."/>
            <person name="Zajc J."/>
            <person name="Gunde-Cimerman N."/>
        </authorList>
    </citation>
    <scope>NUCLEOTIDE SEQUENCE [LARGE SCALE GENOMIC DNA]</scope>
    <source>
        <strain evidence="11 12">EXF-1645</strain>
    </source>
</reference>
<comment type="subcellular location">
    <subcellularLocation>
        <location evidence="2 9">Nucleus</location>
    </subcellularLocation>
</comment>
<comment type="similarity">
    <text evidence="3 9">Belongs to the SYF2 family.</text>
</comment>
<evidence type="ECO:0000256" key="6">
    <source>
        <dbReference type="ARBA" id="ARBA00022728"/>
    </source>
</evidence>
<comment type="subunit">
    <text evidence="9">May be part of a spliceosome complex.</text>
</comment>
<name>A0A4T0BS35_AURPU</name>
<dbReference type="PANTHER" id="PTHR13264:SF5">
    <property type="entry name" value="PRE-MRNA-SPLICING FACTOR SYF2"/>
    <property type="match status" value="1"/>
</dbReference>
<dbReference type="GO" id="GO:0000398">
    <property type="term" value="P:mRNA splicing, via spliceosome"/>
    <property type="evidence" value="ECO:0007669"/>
    <property type="project" value="UniProtKB-UniRule"/>
</dbReference>
<keyword evidence="7 9" id="KW-0508">mRNA splicing</keyword>
<evidence type="ECO:0000256" key="1">
    <source>
        <dbReference type="ARBA" id="ARBA00003777"/>
    </source>
</evidence>
<evidence type="ECO:0000256" key="9">
    <source>
        <dbReference type="RuleBase" id="RU367148"/>
    </source>
</evidence>
<dbReference type="EMBL" id="QZBZ01000159">
    <property type="protein sequence ID" value="TIA34402.1"/>
    <property type="molecule type" value="Genomic_DNA"/>
</dbReference>
<organism evidence="11 12">
    <name type="scientific">Aureobasidium pullulans</name>
    <name type="common">Black yeast</name>
    <name type="synonym">Pullularia pullulans</name>
    <dbReference type="NCBI Taxonomy" id="5580"/>
    <lineage>
        <taxon>Eukaryota</taxon>
        <taxon>Fungi</taxon>
        <taxon>Dikarya</taxon>
        <taxon>Ascomycota</taxon>
        <taxon>Pezizomycotina</taxon>
        <taxon>Dothideomycetes</taxon>
        <taxon>Dothideomycetidae</taxon>
        <taxon>Dothideales</taxon>
        <taxon>Saccotheciaceae</taxon>
        <taxon>Aureobasidium</taxon>
    </lineage>
</organism>
<keyword evidence="6 9" id="KW-0747">Spliceosome</keyword>
<evidence type="ECO:0000256" key="8">
    <source>
        <dbReference type="ARBA" id="ARBA00023242"/>
    </source>
</evidence>
<feature type="region of interest" description="Disordered" evidence="10">
    <location>
        <begin position="70"/>
        <end position="179"/>
    </location>
</feature>
<dbReference type="GO" id="GO:0071013">
    <property type="term" value="C:catalytic step 2 spliceosome"/>
    <property type="evidence" value="ECO:0007669"/>
    <property type="project" value="TreeGrafter"/>
</dbReference>
<dbReference type="PANTHER" id="PTHR13264">
    <property type="entry name" value="GCIP-INTERACTING PROTEIN P29"/>
    <property type="match status" value="1"/>
</dbReference>
<feature type="compositionally biased region" description="Basic and acidic residues" evidence="10">
    <location>
        <begin position="80"/>
        <end position="96"/>
    </location>
</feature>
<keyword evidence="8 9" id="KW-0539">Nucleus</keyword>
<evidence type="ECO:0000256" key="3">
    <source>
        <dbReference type="ARBA" id="ARBA00010028"/>
    </source>
</evidence>
<feature type="compositionally biased region" description="Low complexity" evidence="10">
    <location>
        <begin position="97"/>
        <end position="134"/>
    </location>
</feature>
<keyword evidence="5 9" id="KW-0507">mRNA processing</keyword>
<gene>
    <name evidence="11" type="ORF">D6C78_06871</name>
</gene>
<comment type="function">
    <text evidence="1 9">Involved in pre-mRNA splicing.</text>
</comment>
<sequence length="375" mass="42244">MMNYRSTSSSPASIKRMIGEKSNITCQGCPTSMDDEVLHLHIFNREVATHKPSLLLPLFYSYQQPHTTATMSSTLKRKPSPSEHDTLAESSKRRFTETTTEDATTTADAPTMSEATTPASVADSTTSTTTTSQADRLARFAVLRNRNKSSRDDNRKATTQEVSRASHDPAALASLSRRKERASEKLLHAQTLEDGDDWDRKRAWDWTAEESAAWDKKLAKKKAHRDNVAFQDFSQDANKIYKRQVREMAPDTANYEAEKMAAVERAAASGGLEIVETEDGELIAVDKDGSFYSTKDSTEFVGNRPSKEKIDKLVGEIQKAEEVRLKKRKERSGKEEDGDVTYINDKNKQFNQKLARFYNKYTSEIRDSFERGTAI</sequence>
<evidence type="ECO:0000256" key="10">
    <source>
        <dbReference type="SAM" id="MobiDB-lite"/>
    </source>
</evidence>
<evidence type="ECO:0000256" key="4">
    <source>
        <dbReference type="ARBA" id="ARBA00014745"/>
    </source>
</evidence>
<comment type="caution">
    <text evidence="11">The sequence shown here is derived from an EMBL/GenBank/DDBJ whole genome shotgun (WGS) entry which is preliminary data.</text>
</comment>
<dbReference type="GO" id="GO:0071014">
    <property type="term" value="C:post-mRNA release spliceosomal complex"/>
    <property type="evidence" value="ECO:0007669"/>
    <property type="project" value="TreeGrafter"/>
</dbReference>
<protein>
    <recommendedName>
        <fullName evidence="4 9">Pre-mRNA-splicing factor SYF2</fullName>
    </recommendedName>
</protein>
<accession>A0A4T0BS35</accession>
<evidence type="ECO:0000313" key="12">
    <source>
        <dbReference type="Proteomes" id="UP000308724"/>
    </source>
</evidence>
<dbReference type="Proteomes" id="UP000308724">
    <property type="component" value="Unassembled WGS sequence"/>
</dbReference>
<evidence type="ECO:0000256" key="5">
    <source>
        <dbReference type="ARBA" id="ARBA00022664"/>
    </source>
</evidence>
<proteinExistence type="inferred from homology"/>
<evidence type="ECO:0000256" key="2">
    <source>
        <dbReference type="ARBA" id="ARBA00004123"/>
    </source>
</evidence>
<dbReference type="AlphaFoldDB" id="A0A4T0BS35"/>